<keyword evidence="5 11" id="KW-0479">Metal-binding</keyword>
<dbReference type="InterPro" id="IPR035985">
    <property type="entry name" value="Ubiquitin-activating_enz"/>
</dbReference>
<dbReference type="OMA" id="TPSEHIH"/>
<dbReference type="InterPro" id="IPR033127">
    <property type="entry name" value="UBQ-activ_enz_E1_Cys_AS"/>
</dbReference>
<evidence type="ECO:0000256" key="4">
    <source>
        <dbReference type="ARBA" id="ARBA00022679"/>
    </source>
</evidence>
<dbReference type="InterPro" id="IPR045886">
    <property type="entry name" value="ThiF/MoeB/HesA"/>
</dbReference>
<keyword evidence="4" id="KW-0808">Transferase</keyword>
<dbReference type="OrthoDB" id="10255449at2759"/>
<dbReference type="Pfam" id="PF00899">
    <property type="entry name" value="ThiF"/>
    <property type="match status" value="1"/>
</dbReference>
<feature type="binding site" evidence="13">
    <location>
        <position position="54"/>
    </location>
    <ligand>
        <name>ATP</name>
        <dbReference type="ChEBI" id="CHEBI:30616"/>
    </ligand>
</feature>
<feature type="binding site" evidence="14">
    <location>
        <position position="442"/>
    </location>
    <ligand>
        <name>Zn(2+)</name>
        <dbReference type="ChEBI" id="CHEBI:29105"/>
    </ligand>
</feature>
<dbReference type="SUPFAM" id="SSF69572">
    <property type="entry name" value="Activating enzymes of the ubiquitin-like proteins"/>
    <property type="match status" value="1"/>
</dbReference>
<dbReference type="Gene3D" id="1.10.10.520">
    <property type="entry name" value="Ubiquitin activating enzymes (Uba3). Chain: B, domain 2"/>
    <property type="match status" value="1"/>
</dbReference>
<dbReference type="InterPro" id="IPR000594">
    <property type="entry name" value="ThiF_NAD_FAD-bd"/>
</dbReference>
<sequence>MADCTDNARLGMLGKNLSERVGKCKVLVVGAGGIGCELLKNLVLTGFKDIEVIDLDTIDVSNLNRQFLFQKKHVGKSKAKVARESALRFNPHSNIIAHHNNVTSSEYGVNFFKQFDLVMNALDNRAARNHVNRMCLAADIPLIESGTAGYLGQATVIKKGLTECYECQPKPTQKTYPGCTIRNTPSEPIHCIVWAKHLFNQLFGEADADEEVSPDAEDPEAMADAGEKALQKEAETDAIGGVARQSTRQWAQDIGYDSVRLFNKLFCEDIKYLLSMDKLWKKRKPPTPLDWNSVTQDNGVNENGNSQSLLQDQRVWSVKECATTIAKSIETLKANLENKGEELVWDKDDPASMDFVTCAANIRSHIFGIRMKSRFDVKAMAGNIIPAIATTNAVIAAIIVMQGLNVLNDRLDKCKTIYLNRQPNPRKKLLVPCSLEAPNPKCYVCASKPEVTICANTETLTLKTLEDKILKERFGMVAPDVEIDDGKGTILVSSEEGETEEISCKFLSDFQITSGSRLKADDFLQNYELIINIKHTTELDTDVEFEIEGDEPVAPPEGKPEERSSHDVPPNDNTEENDEVMLVEETTSRKRKPEEMDDVQEEEVRVKSKRARTDSDVNDDIIVL</sequence>
<evidence type="ECO:0000256" key="8">
    <source>
        <dbReference type="ARBA" id="ARBA00022833"/>
    </source>
</evidence>
<dbReference type="GO" id="GO:0031510">
    <property type="term" value="C:SUMO activating enzyme complex"/>
    <property type="evidence" value="ECO:0007669"/>
    <property type="project" value="UniProtKB-UniRule"/>
</dbReference>
<evidence type="ECO:0000256" key="3">
    <source>
        <dbReference type="ARBA" id="ARBA00005673"/>
    </source>
</evidence>
<evidence type="ECO:0000313" key="21">
    <source>
        <dbReference type="Proteomes" id="UP000887567"/>
    </source>
</evidence>
<feature type="binding site" evidence="13">
    <location>
        <position position="78"/>
    </location>
    <ligand>
        <name>ATP</name>
        <dbReference type="ChEBI" id="CHEBI:30616"/>
    </ligand>
</feature>
<feature type="binding site" evidence="13">
    <location>
        <begin position="62"/>
        <end position="65"/>
    </location>
    <ligand>
        <name>ATP</name>
        <dbReference type="ChEBI" id="CHEBI:30616"/>
    </ligand>
</feature>
<dbReference type="PROSITE" id="PS00865">
    <property type="entry name" value="UBIQUITIN_ACTIVAT_2"/>
    <property type="match status" value="1"/>
</dbReference>
<dbReference type="InterPro" id="IPR023318">
    <property type="entry name" value="Ub_act_enz_dom_a_sf"/>
</dbReference>
<keyword evidence="9 11" id="KW-0067">ATP-binding</keyword>
<comment type="similarity">
    <text evidence="3 11">Belongs to the ubiquitin-activating E1 family.</text>
</comment>
<dbReference type="FunFam" id="3.50.50.80:FF:000002">
    <property type="entry name" value="SUMO-activating enzyme subunit 2"/>
    <property type="match status" value="1"/>
</dbReference>
<feature type="domain" description="Ubiquitin/SUMO-activating enzyme ubiquitin-like" evidence="19">
    <location>
        <begin position="454"/>
        <end position="539"/>
    </location>
</feature>
<dbReference type="EnsemblMetazoa" id="XM_021061184.2">
    <property type="protein sequence ID" value="XP_020916843.1"/>
    <property type="gene ID" value="LOC110254214"/>
</dbReference>
<dbReference type="InterPro" id="IPR030661">
    <property type="entry name" value="Uba2"/>
</dbReference>
<dbReference type="KEGG" id="epa:110254214"/>
<dbReference type="PANTHER" id="PTHR10953">
    <property type="entry name" value="UBIQUITIN-ACTIVATING ENZYME E1"/>
    <property type="match status" value="1"/>
</dbReference>
<evidence type="ECO:0000256" key="6">
    <source>
        <dbReference type="ARBA" id="ARBA00022741"/>
    </source>
</evidence>
<feature type="binding site" evidence="13">
    <location>
        <begin position="30"/>
        <end position="35"/>
    </location>
    <ligand>
        <name>ATP</name>
        <dbReference type="ChEBI" id="CHEBI:30616"/>
    </ligand>
</feature>
<accession>A0A913YAL5</accession>
<evidence type="ECO:0000256" key="10">
    <source>
        <dbReference type="ARBA" id="ARBA00023242"/>
    </source>
</evidence>
<dbReference type="Proteomes" id="UP000887567">
    <property type="component" value="Unplaced"/>
</dbReference>
<feature type="binding site" evidence="14">
    <location>
        <position position="167"/>
    </location>
    <ligand>
        <name>Zn(2+)</name>
        <dbReference type="ChEBI" id="CHEBI:29105"/>
    </ligand>
</feature>
<dbReference type="Gene3D" id="3.50.50.80">
    <property type="entry name" value="Ubiquitin-activating enzyme E1, inactive adenylation domain, subdomain 1"/>
    <property type="match status" value="1"/>
</dbReference>
<keyword evidence="21" id="KW-1185">Reference proteome</keyword>
<feature type="binding site" evidence="14">
    <location>
        <position position="445"/>
    </location>
    <ligand>
        <name>Zn(2+)</name>
        <dbReference type="ChEBI" id="CHEBI:29105"/>
    </ligand>
</feature>
<dbReference type="InterPro" id="IPR019572">
    <property type="entry name" value="UBA_E1_SCCH"/>
</dbReference>
<dbReference type="GO" id="GO:0046872">
    <property type="term" value="F:metal ion binding"/>
    <property type="evidence" value="ECO:0007669"/>
    <property type="project" value="UniProtKB-KW"/>
</dbReference>
<evidence type="ECO:0000256" key="13">
    <source>
        <dbReference type="PIRSR" id="PIRSR039133-2"/>
    </source>
</evidence>
<evidence type="ECO:0000259" key="18">
    <source>
        <dbReference type="Pfam" id="PF10585"/>
    </source>
</evidence>
<feature type="binding site" evidence="14">
    <location>
        <position position="164"/>
    </location>
    <ligand>
        <name>Zn(2+)</name>
        <dbReference type="ChEBI" id="CHEBI:29105"/>
    </ligand>
</feature>
<dbReference type="Pfam" id="PF10585">
    <property type="entry name" value="UBA_E1_SCCH"/>
    <property type="match status" value="2"/>
</dbReference>
<evidence type="ECO:0000256" key="1">
    <source>
        <dbReference type="ARBA" id="ARBA00004123"/>
    </source>
</evidence>
<keyword evidence="6 11" id="KW-0547">Nucleotide-binding</keyword>
<keyword evidence="8 11" id="KW-0862">Zinc</keyword>
<evidence type="ECO:0000259" key="17">
    <source>
        <dbReference type="Pfam" id="PF00899"/>
    </source>
</evidence>
<evidence type="ECO:0000256" key="9">
    <source>
        <dbReference type="ARBA" id="ARBA00022840"/>
    </source>
</evidence>
<feature type="compositionally biased region" description="Acidic residues" evidence="16">
    <location>
        <begin position="573"/>
        <end position="582"/>
    </location>
</feature>
<evidence type="ECO:0000256" key="16">
    <source>
        <dbReference type="SAM" id="MobiDB-lite"/>
    </source>
</evidence>
<dbReference type="Gene3D" id="3.10.290.20">
    <property type="entry name" value="Ubiquitin-like 2 activating enzyme e1b. Chain: B, domain 3"/>
    <property type="match status" value="1"/>
</dbReference>
<dbReference type="FunFam" id="1.10.10.520:FF:000002">
    <property type="entry name" value="SUMO-activating enzyme subunit 2"/>
    <property type="match status" value="1"/>
</dbReference>
<feature type="region of interest" description="Disordered" evidence="16">
    <location>
        <begin position="550"/>
        <end position="624"/>
    </location>
</feature>
<feature type="compositionally biased region" description="Basic and acidic residues" evidence="16">
    <location>
        <begin position="602"/>
        <end position="615"/>
    </location>
</feature>
<comment type="subunit">
    <text evidence="11">Heterodimer.</text>
</comment>
<keyword evidence="10" id="KW-0539">Nucleus</keyword>
<feature type="region of interest" description="Disordered" evidence="16">
    <location>
        <begin position="209"/>
        <end position="231"/>
    </location>
</feature>
<dbReference type="EnsemblMetazoa" id="XM_021059883.2">
    <property type="protein sequence ID" value="XP_020915542.1"/>
    <property type="gene ID" value="LOC110253025"/>
</dbReference>
<dbReference type="PANTHER" id="PTHR10953:SF5">
    <property type="entry name" value="SUMO-ACTIVATING ENZYME SUBUNIT 2"/>
    <property type="match status" value="1"/>
</dbReference>
<dbReference type="InterPro" id="IPR028077">
    <property type="entry name" value="UAE_UbL_dom"/>
</dbReference>
<dbReference type="GO" id="GO:0016740">
    <property type="term" value="F:transferase activity"/>
    <property type="evidence" value="ECO:0007669"/>
    <property type="project" value="UniProtKB-KW"/>
</dbReference>
<dbReference type="Pfam" id="PF14732">
    <property type="entry name" value="UAE_UbL"/>
    <property type="match status" value="1"/>
</dbReference>
<evidence type="ECO:0000256" key="14">
    <source>
        <dbReference type="PIRSR" id="PIRSR039133-3"/>
    </source>
</evidence>
<evidence type="ECO:0000256" key="12">
    <source>
        <dbReference type="PIRSR" id="PIRSR039133-1"/>
    </source>
</evidence>
<feature type="domain" description="Ubiquitin-activating enzyme SCCH" evidence="18">
    <location>
        <begin position="185"/>
        <end position="292"/>
    </location>
</feature>
<dbReference type="CDD" id="cd01489">
    <property type="entry name" value="Uba2_SUMO"/>
    <property type="match status" value="1"/>
</dbReference>
<feature type="domain" description="THIF-type NAD/FAD binding fold" evidence="17">
    <location>
        <begin position="9"/>
        <end position="442"/>
    </location>
</feature>
<keyword evidence="7 11" id="KW-0833">Ubl conjugation pathway</keyword>
<organism evidence="20 21">
    <name type="scientific">Exaiptasia diaphana</name>
    <name type="common">Tropical sea anemone</name>
    <name type="synonym">Aiptasia pulchella</name>
    <dbReference type="NCBI Taxonomy" id="2652724"/>
    <lineage>
        <taxon>Eukaryota</taxon>
        <taxon>Metazoa</taxon>
        <taxon>Cnidaria</taxon>
        <taxon>Anthozoa</taxon>
        <taxon>Hexacorallia</taxon>
        <taxon>Actiniaria</taxon>
        <taxon>Aiptasiidae</taxon>
        <taxon>Exaiptasia</taxon>
    </lineage>
</organism>
<dbReference type="GeneID" id="110254214"/>
<dbReference type="GO" id="GO:0019948">
    <property type="term" value="F:SUMO activating enzyme activity"/>
    <property type="evidence" value="ECO:0007669"/>
    <property type="project" value="UniProtKB-UniRule"/>
</dbReference>
<protein>
    <recommendedName>
        <fullName evidence="11">SUMO-activating enzyme subunit</fullName>
    </recommendedName>
</protein>
<evidence type="ECO:0000256" key="5">
    <source>
        <dbReference type="ARBA" id="ARBA00022723"/>
    </source>
</evidence>
<evidence type="ECO:0000256" key="7">
    <source>
        <dbReference type="ARBA" id="ARBA00022786"/>
    </source>
</evidence>
<evidence type="ECO:0000256" key="15">
    <source>
        <dbReference type="PROSITE-ProRule" id="PRU10132"/>
    </source>
</evidence>
<dbReference type="RefSeq" id="XP_020915542.1">
    <property type="nucleotide sequence ID" value="XM_021059883.2"/>
</dbReference>
<dbReference type="GeneID" id="110253025"/>
<reference evidence="20" key="1">
    <citation type="submission" date="2022-11" db="UniProtKB">
        <authorList>
            <consortium name="EnsemblMetazoa"/>
        </authorList>
    </citation>
    <scope>IDENTIFICATION</scope>
</reference>
<evidence type="ECO:0000259" key="19">
    <source>
        <dbReference type="Pfam" id="PF14732"/>
    </source>
</evidence>
<dbReference type="GO" id="GO:0005737">
    <property type="term" value="C:cytoplasm"/>
    <property type="evidence" value="ECO:0007669"/>
    <property type="project" value="TreeGrafter"/>
</dbReference>
<dbReference type="RefSeq" id="XP_020916843.1">
    <property type="nucleotide sequence ID" value="XM_021061184.2"/>
</dbReference>
<dbReference type="GO" id="GO:0016925">
    <property type="term" value="P:protein sumoylation"/>
    <property type="evidence" value="ECO:0007669"/>
    <property type="project" value="UniProtKB-UniRule"/>
</dbReference>
<comment type="pathway">
    <text evidence="2 11">Protein modification; protein sumoylation.</text>
</comment>
<dbReference type="PIRSF" id="PIRSF039133">
    <property type="entry name" value="SUMO_E1B"/>
    <property type="match status" value="1"/>
</dbReference>
<feature type="binding site" evidence="13">
    <location>
        <begin position="123"/>
        <end position="128"/>
    </location>
    <ligand>
        <name>ATP</name>
        <dbReference type="ChEBI" id="CHEBI:30616"/>
    </ligand>
</feature>
<dbReference type="AlphaFoldDB" id="A0A913YAL5"/>
<comment type="subcellular location">
    <subcellularLocation>
        <location evidence="1">Nucleus</location>
    </subcellularLocation>
</comment>
<proteinExistence type="inferred from homology"/>
<evidence type="ECO:0000256" key="2">
    <source>
        <dbReference type="ARBA" id="ARBA00004718"/>
    </source>
</evidence>
<evidence type="ECO:0000256" key="11">
    <source>
        <dbReference type="PIRNR" id="PIRNR039133"/>
    </source>
</evidence>
<evidence type="ECO:0000313" key="20">
    <source>
        <dbReference type="EnsemblMetazoa" id="XP_020916843.1"/>
    </source>
</evidence>
<feature type="active site" description="Glycyl thioester intermediate" evidence="12 15">
    <location>
        <position position="179"/>
    </location>
</feature>
<feature type="compositionally biased region" description="Acidic residues" evidence="16">
    <location>
        <begin position="209"/>
        <end position="221"/>
    </location>
</feature>
<feature type="domain" description="Ubiquitin-activating enzyme SCCH" evidence="18">
    <location>
        <begin position="319"/>
        <end position="378"/>
    </location>
</feature>
<dbReference type="InterPro" id="IPR042449">
    <property type="entry name" value="Ub-E1_IAD_1"/>
</dbReference>
<dbReference type="FunFam" id="3.40.50.720:FF:000618">
    <property type="entry name" value="SUMO-activating enzyme subunit 2"/>
    <property type="match status" value="1"/>
</dbReference>
<dbReference type="KEGG" id="epa:110253025"/>
<name>A0A913YAL5_EXADI</name>
<dbReference type="GO" id="GO:0005524">
    <property type="term" value="F:ATP binding"/>
    <property type="evidence" value="ECO:0007669"/>
    <property type="project" value="UniProtKB-UniRule"/>
</dbReference>